<feature type="transmembrane region" description="Helical" evidence="1">
    <location>
        <begin position="84"/>
        <end position="110"/>
    </location>
</feature>
<feature type="domain" description="DUF5671" evidence="2">
    <location>
        <begin position="315"/>
        <end position="452"/>
    </location>
</feature>
<dbReference type="PATRIC" id="fig|324602.8.peg.4008"/>
<feature type="transmembrane region" description="Helical" evidence="1">
    <location>
        <begin position="239"/>
        <end position="264"/>
    </location>
</feature>
<keyword evidence="1" id="KW-1133">Transmembrane helix</keyword>
<dbReference type="Pfam" id="PF18920">
    <property type="entry name" value="DUF5671"/>
    <property type="match status" value="3"/>
</dbReference>
<proteinExistence type="predicted"/>
<dbReference type="STRING" id="324602.Caur_3558"/>
<feature type="transmembrane region" description="Helical" evidence="1">
    <location>
        <begin position="441"/>
        <end position="462"/>
    </location>
</feature>
<dbReference type="InParanoid" id="A9WA60"/>
<evidence type="ECO:0000256" key="1">
    <source>
        <dbReference type="SAM" id="Phobius"/>
    </source>
</evidence>
<feature type="transmembrane region" description="Helical" evidence="1">
    <location>
        <begin position="162"/>
        <end position="186"/>
    </location>
</feature>
<protein>
    <recommendedName>
        <fullName evidence="2">DUF5671 domain-containing protein</fullName>
    </recommendedName>
</protein>
<feature type="transmembrane region" description="Helical" evidence="1">
    <location>
        <begin position="316"/>
        <end position="345"/>
    </location>
</feature>
<evidence type="ECO:0000313" key="3">
    <source>
        <dbReference type="EMBL" id="ABY36742.1"/>
    </source>
</evidence>
<organism evidence="3 4">
    <name type="scientific">Chloroflexus aurantiacus (strain ATCC 29366 / DSM 635 / J-10-fl)</name>
    <dbReference type="NCBI Taxonomy" id="324602"/>
    <lineage>
        <taxon>Bacteria</taxon>
        <taxon>Bacillati</taxon>
        <taxon>Chloroflexota</taxon>
        <taxon>Chloroflexia</taxon>
        <taxon>Chloroflexales</taxon>
        <taxon>Chloroflexineae</taxon>
        <taxon>Chloroflexaceae</taxon>
        <taxon>Chloroflexus</taxon>
    </lineage>
</organism>
<reference evidence="4" key="1">
    <citation type="journal article" date="2011" name="BMC Genomics">
        <title>Complete genome sequence of the filamentous anoxygenic phototrophic bacterium Chloroflexus aurantiacus.</title>
        <authorList>
            <person name="Tang K.H."/>
            <person name="Barry K."/>
            <person name="Chertkov O."/>
            <person name="Dalin E."/>
            <person name="Han C.S."/>
            <person name="Hauser L.J."/>
            <person name="Honchak B.M."/>
            <person name="Karbach L.E."/>
            <person name="Land M.L."/>
            <person name="Lapidus A."/>
            <person name="Larimer F.W."/>
            <person name="Mikhailova N."/>
            <person name="Pitluck S."/>
            <person name="Pierson B.K."/>
            <person name="Blankenship R.E."/>
        </authorList>
    </citation>
    <scope>NUCLEOTIDE SEQUENCE [LARGE SCALE GENOMIC DNA]</scope>
    <source>
        <strain evidence="4">ATCC 29366 / DSM 635 / J-10-fl</strain>
    </source>
</reference>
<dbReference type="HOGENOM" id="CLU_437895_0_0_0"/>
<evidence type="ECO:0000313" key="4">
    <source>
        <dbReference type="Proteomes" id="UP000002008"/>
    </source>
</evidence>
<feature type="transmembrane region" description="Helical" evidence="1">
    <location>
        <begin position="276"/>
        <end position="295"/>
    </location>
</feature>
<dbReference type="EnsemblBacteria" id="ABY36742">
    <property type="protein sequence ID" value="ABY36742"/>
    <property type="gene ID" value="Caur_3558"/>
</dbReference>
<evidence type="ECO:0000259" key="2">
    <source>
        <dbReference type="Pfam" id="PF18920"/>
    </source>
</evidence>
<keyword evidence="1" id="KW-0812">Transmembrane</keyword>
<dbReference type="RefSeq" id="WP_012259395.1">
    <property type="nucleotide sequence ID" value="NC_010175.1"/>
</dbReference>
<feature type="transmembrane region" description="Helical" evidence="1">
    <location>
        <begin position="198"/>
        <end position="218"/>
    </location>
</feature>
<feature type="transmembrane region" description="Helical" evidence="1">
    <location>
        <begin position="7"/>
        <end position="32"/>
    </location>
</feature>
<feature type="transmembrane region" description="Helical" evidence="1">
    <location>
        <begin position="122"/>
        <end position="141"/>
    </location>
</feature>
<dbReference type="EMBL" id="CP000909">
    <property type="protein sequence ID" value="ABY36742.1"/>
    <property type="molecule type" value="Genomic_DNA"/>
</dbReference>
<dbReference type="eggNOG" id="ENOG5032SXZ">
    <property type="taxonomic scope" value="Bacteria"/>
</dbReference>
<dbReference type="InterPro" id="IPR043728">
    <property type="entry name" value="DUF5671"/>
</dbReference>
<feature type="transmembrane region" description="Helical" evidence="1">
    <location>
        <begin position="400"/>
        <end position="421"/>
    </location>
</feature>
<sequence>MIAVRRWYLFVSATIGLQGFTWSLIWLLYGILVADEQPVIEATALQLAAILVCLPLWLGHWLWGERLARRDRDERASAIRKLYLYGNLTLFLIALIGSVFDLLTAILRFILRIPGGDRVGQFEYGIIASSILGVLFAYHSVVARNDLHQAPLTGGGALVRRLYLLFAAGVGLAVWASSITTLAQQIANAFGGSLSLPILPELIASTIIGLVVWLGHWWRAQQLFASAEEDERASVLRKFYLYLVIVVSSLAAVTNATILLAGVFRQMVGLTVTGSPLDVLISSVVFLVIALYHSQVLRADAAVIPEAPRQAGVRRVAWYLVAAVGQLALVGGLGGMLSVIIRGVAGAETTSDLREPLSWFGAMLIVGLAVWAVCWRRIQRISSATGEAGVAERSSLTRRIYLFGFLFVASLTLLLAMMYILFRIISIALGEPFAGSLLADIAQALAFALIASGVLATHGLALRSDTRVREEAALAKQAQTRVAVVADDGLANQIATELRAQFPQLVIYVRDQSAEAEQQLANANLIVGTWRQTENPQWLNRYPARKLLVPLTDTNWMWVGVEPMTGTEIARQLADAVRQVLAGESLRPKRAVTAGTIVAVVVGVVLVVSLLSGSLVFLIALFSF</sequence>
<name>A9WA60_CHLAA</name>
<gene>
    <name evidence="3" type="ordered locus">Caur_3558</name>
</gene>
<feature type="domain" description="DUF5671" evidence="2">
    <location>
        <begin position="6"/>
        <end position="133"/>
    </location>
</feature>
<dbReference type="Proteomes" id="UP000002008">
    <property type="component" value="Chromosome"/>
</dbReference>
<feature type="transmembrane region" description="Helical" evidence="1">
    <location>
        <begin position="357"/>
        <end position="375"/>
    </location>
</feature>
<feature type="transmembrane region" description="Helical" evidence="1">
    <location>
        <begin position="44"/>
        <end position="63"/>
    </location>
</feature>
<dbReference type="AlphaFoldDB" id="A9WA60"/>
<feature type="domain" description="DUF5671" evidence="2">
    <location>
        <begin position="161"/>
        <end position="286"/>
    </location>
</feature>
<feature type="transmembrane region" description="Helical" evidence="1">
    <location>
        <begin position="597"/>
        <end position="622"/>
    </location>
</feature>
<dbReference type="KEGG" id="cau:Caur_3558"/>
<keyword evidence="4" id="KW-1185">Reference proteome</keyword>
<keyword evidence="1" id="KW-0472">Membrane</keyword>
<accession>A9WA60</accession>